<dbReference type="SUPFAM" id="SSF47226">
    <property type="entry name" value="Histidine-containing phosphotransfer domain, HPT domain"/>
    <property type="match status" value="1"/>
</dbReference>
<accession>A0A9D1X5N3</accession>
<reference evidence="2" key="1">
    <citation type="journal article" date="2021" name="PeerJ">
        <title>Extensive microbial diversity within the chicken gut microbiome revealed by metagenomics and culture.</title>
        <authorList>
            <person name="Gilroy R."/>
            <person name="Ravi A."/>
            <person name="Getino M."/>
            <person name="Pursley I."/>
            <person name="Horton D.L."/>
            <person name="Alikhan N.F."/>
            <person name="Baker D."/>
            <person name="Gharbi K."/>
            <person name="Hall N."/>
            <person name="Watson M."/>
            <person name="Adriaenssens E.M."/>
            <person name="Foster-Nyarko E."/>
            <person name="Jarju S."/>
            <person name="Secka A."/>
            <person name="Antonio M."/>
            <person name="Oren A."/>
            <person name="Chaudhuri R.R."/>
            <person name="La Ragione R."/>
            <person name="Hildebrand F."/>
            <person name="Pallen M.J."/>
        </authorList>
    </citation>
    <scope>NUCLEOTIDE SEQUENCE</scope>
    <source>
        <strain evidence="2">ChiSxjej3B15-1167</strain>
    </source>
</reference>
<dbReference type="GO" id="GO:0000160">
    <property type="term" value="P:phosphorelay signal transduction system"/>
    <property type="evidence" value="ECO:0007669"/>
    <property type="project" value="InterPro"/>
</dbReference>
<proteinExistence type="predicted"/>
<organism evidence="2 3">
    <name type="scientific">Candidatus Anaerobutyricum stercoripullorum</name>
    <dbReference type="NCBI Taxonomy" id="2838456"/>
    <lineage>
        <taxon>Bacteria</taxon>
        <taxon>Bacillati</taxon>
        <taxon>Bacillota</taxon>
        <taxon>Clostridia</taxon>
        <taxon>Lachnospirales</taxon>
        <taxon>Lachnospiraceae</taxon>
        <taxon>Anaerobutyricum</taxon>
    </lineage>
</organism>
<dbReference type="InterPro" id="IPR036641">
    <property type="entry name" value="HPT_dom_sf"/>
</dbReference>
<dbReference type="AlphaFoldDB" id="A0A9D1X5N3"/>
<dbReference type="EMBL" id="DXEQ01000310">
    <property type="protein sequence ID" value="HIX73373.1"/>
    <property type="molecule type" value="Genomic_DNA"/>
</dbReference>
<dbReference type="Gene3D" id="1.20.120.160">
    <property type="entry name" value="HPT domain"/>
    <property type="match status" value="1"/>
</dbReference>
<feature type="domain" description="HPt" evidence="1">
    <location>
        <begin position="40"/>
        <end position="112"/>
    </location>
</feature>
<dbReference type="Pfam" id="PF01627">
    <property type="entry name" value="Hpt"/>
    <property type="match status" value="1"/>
</dbReference>
<sequence>MDTLKKETLKAAGVDVENALERFMGKEDFLERMLKKFAADTNYAKLAEAVGKKDPESALQASHTLKGMCGNLSITSLIPLFTRQVELLRAEEYEEAYGMMEEISRTYDQVQKAVDALSE</sequence>
<evidence type="ECO:0000259" key="1">
    <source>
        <dbReference type="Pfam" id="PF01627"/>
    </source>
</evidence>
<dbReference type="InterPro" id="IPR008207">
    <property type="entry name" value="Sig_transdc_His_kin_Hpt_dom"/>
</dbReference>
<evidence type="ECO:0000313" key="3">
    <source>
        <dbReference type="Proteomes" id="UP000886805"/>
    </source>
</evidence>
<reference evidence="2" key="2">
    <citation type="submission" date="2021-04" db="EMBL/GenBank/DDBJ databases">
        <authorList>
            <person name="Gilroy R."/>
        </authorList>
    </citation>
    <scope>NUCLEOTIDE SEQUENCE</scope>
    <source>
        <strain evidence="2">ChiSxjej3B15-1167</strain>
    </source>
</reference>
<evidence type="ECO:0000313" key="2">
    <source>
        <dbReference type="EMBL" id="HIX73373.1"/>
    </source>
</evidence>
<name>A0A9D1X5N3_9FIRM</name>
<comment type="caution">
    <text evidence="2">The sequence shown here is derived from an EMBL/GenBank/DDBJ whole genome shotgun (WGS) entry which is preliminary data.</text>
</comment>
<gene>
    <name evidence="2" type="ORF">H9849_10165</name>
</gene>
<dbReference type="Proteomes" id="UP000886805">
    <property type="component" value="Unassembled WGS sequence"/>
</dbReference>
<protein>
    <submittedName>
        <fullName evidence="2">Hpt domain-containing protein</fullName>
    </submittedName>
</protein>